<proteinExistence type="inferred from homology"/>
<dbReference type="InterPro" id="IPR004839">
    <property type="entry name" value="Aminotransferase_I/II_large"/>
</dbReference>
<dbReference type="InterPro" id="IPR001917">
    <property type="entry name" value="Aminotrans_II_pyridoxalP_BS"/>
</dbReference>
<dbReference type="GO" id="GO:0030170">
    <property type="term" value="F:pyridoxal phosphate binding"/>
    <property type="evidence" value="ECO:0007669"/>
    <property type="project" value="InterPro"/>
</dbReference>
<evidence type="ECO:0000313" key="7">
    <source>
        <dbReference type="Proteomes" id="UP000306340"/>
    </source>
</evidence>
<evidence type="ECO:0000256" key="3">
    <source>
        <dbReference type="ARBA" id="ARBA00022898"/>
    </source>
</evidence>
<dbReference type="PANTHER" id="PTHR13693">
    <property type="entry name" value="CLASS II AMINOTRANSFERASE/8-AMINO-7-OXONONANOATE SYNTHASE"/>
    <property type="match status" value="1"/>
</dbReference>
<comment type="cofactor">
    <cofactor evidence="1 4">
        <name>pyridoxal 5'-phosphate</name>
        <dbReference type="ChEBI" id="CHEBI:597326"/>
    </cofactor>
</comment>
<evidence type="ECO:0000313" key="6">
    <source>
        <dbReference type="EMBL" id="TKA97405.1"/>
    </source>
</evidence>
<dbReference type="InterPro" id="IPR015422">
    <property type="entry name" value="PyrdxlP-dep_Trfase_small"/>
</dbReference>
<dbReference type="EMBL" id="SWAU01000040">
    <property type="protein sequence ID" value="TKA97405.1"/>
    <property type="molecule type" value="Genomic_DNA"/>
</dbReference>
<feature type="non-terminal residue" evidence="6">
    <location>
        <position position="242"/>
    </location>
</feature>
<dbReference type="Gene3D" id="3.90.1150.10">
    <property type="entry name" value="Aspartate Aminotransferase, domain 1"/>
    <property type="match status" value="1"/>
</dbReference>
<dbReference type="Proteomes" id="UP000306340">
    <property type="component" value="Unassembled WGS sequence"/>
</dbReference>
<name>A0A4U0YZR4_9RHOB</name>
<evidence type="ECO:0000256" key="2">
    <source>
        <dbReference type="ARBA" id="ARBA00022679"/>
    </source>
</evidence>
<organism evidence="6 7">
    <name type="scientific">Cereibacter changlensis</name>
    <dbReference type="NCBI Taxonomy" id="402884"/>
    <lineage>
        <taxon>Bacteria</taxon>
        <taxon>Pseudomonadati</taxon>
        <taxon>Pseudomonadota</taxon>
        <taxon>Alphaproteobacteria</taxon>
        <taxon>Rhodobacterales</taxon>
        <taxon>Paracoccaceae</taxon>
        <taxon>Cereibacter</taxon>
    </lineage>
</organism>
<comment type="caution">
    <text evidence="6">The sequence shown here is derived from an EMBL/GenBank/DDBJ whole genome shotgun (WGS) entry which is preliminary data.</text>
</comment>
<evidence type="ECO:0000259" key="5">
    <source>
        <dbReference type="Pfam" id="PF00155"/>
    </source>
</evidence>
<dbReference type="InterPro" id="IPR015421">
    <property type="entry name" value="PyrdxlP-dep_Trfase_major"/>
</dbReference>
<keyword evidence="3 4" id="KW-0663">Pyridoxal phosphate</keyword>
<gene>
    <name evidence="6" type="ORF">FAZ78_06325</name>
</gene>
<dbReference type="Pfam" id="PF00155">
    <property type="entry name" value="Aminotran_1_2"/>
    <property type="match status" value="1"/>
</dbReference>
<evidence type="ECO:0000256" key="4">
    <source>
        <dbReference type="RuleBase" id="RU003693"/>
    </source>
</evidence>
<dbReference type="Gene3D" id="3.40.640.10">
    <property type="entry name" value="Type I PLP-dependent aspartate aminotransferase-like (Major domain)"/>
    <property type="match status" value="1"/>
</dbReference>
<sequence>MTMGGPIGPRMRIDGREVDYFCGTSYFALHGHTSVIDAACDATRRFGMGPGTLASVPVYDELQQALRDWFAAEHVTFLISGYVSPMALLQAVCEPGDLLLMDAATHYAVRDAVPTLDLPVARFHHLSPDDLAETLRRELKPGQRPVVITDGVFPSSGRLAPLADYDEVLGGYEEALLCIDDSHGFGILGDGGRGSLEHFGTERAGRYAAGTLSKAFGALGGVIPGDAALATRLRERARILRG</sequence>
<dbReference type="PROSITE" id="PS00599">
    <property type="entry name" value="AA_TRANSFER_CLASS_2"/>
    <property type="match status" value="1"/>
</dbReference>
<protein>
    <submittedName>
        <fullName evidence="6">Pyridoxal phosphate-dependent aminotransferase family protein</fullName>
    </submittedName>
</protein>
<reference evidence="6 7" key="1">
    <citation type="submission" date="2019-04" db="EMBL/GenBank/DDBJ databases">
        <title>Crypto-aerobic microbial life in anoxic (sulfidic) marine sediments.</title>
        <authorList>
            <person name="Bhattacharya S."/>
            <person name="Roy C."/>
            <person name="Mondal N."/>
            <person name="Sarkar J."/>
            <person name="Mandal S."/>
            <person name="Rameez M.J."/>
            <person name="Ghosh W."/>
        </authorList>
    </citation>
    <scope>NUCLEOTIDE SEQUENCE [LARGE SCALE GENOMIC DNA]</scope>
    <source>
        <strain evidence="6 7">SBBC</strain>
    </source>
</reference>
<keyword evidence="6" id="KW-0032">Aminotransferase</keyword>
<keyword evidence="2 6" id="KW-0808">Transferase</keyword>
<evidence type="ECO:0000256" key="1">
    <source>
        <dbReference type="ARBA" id="ARBA00001933"/>
    </source>
</evidence>
<dbReference type="InterPro" id="IPR015424">
    <property type="entry name" value="PyrdxlP-dep_Trfase"/>
</dbReference>
<dbReference type="GO" id="GO:0008483">
    <property type="term" value="F:transaminase activity"/>
    <property type="evidence" value="ECO:0007669"/>
    <property type="project" value="UniProtKB-KW"/>
</dbReference>
<comment type="similarity">
    <text evidence="4">Belongs to the class-II pyridoxal-phosphate-dependent aminotransferase family.</text>
</comment>
<dbReference type="InterPro" id="IPR050087">
    <property type="entry name" value="AON_synthase_class-II"/>
</dbReference>
<accession>A0A4U0YZR4</accession>
<dbReference type="AlphaFoldDB" id="A0A4U0YZR4"/>
<dbReference type="SUPFAM" id="SSF53383">
    <property type="entry name" value="PLP-dependent transferases"/>
    <property type="match status" value="1"/>
</dbReference>
<feature type="domain" description="Aminotransferase class I/classII large" evidence="5">
    <location>
        <begin position="33"/>
        <end position="238"/>
    </location>
</feature>